<dbReference type="InterPro" id="IPR046357">
    <property type="entry name" value="PPIase_dom_sf"/>
</dbReference>
<evidence type="ECO:0000313" key="7">
    <source>
        <dbReference type="Proteomes" id="UP000182124"/>
    </source>
</evidence>
<accession>A0A1G4VCV4</accession>
<dbReference type="SUPFAM" id="SSF54534">
    <property type="entry name" value="FKBP-like"/>
    <property type="match status" value="1"/>
</dbReference>
<dbReference type="InterPro" id="IPR019869">
    <property type="entry name" value="Motility-assoc_PPIase_GldI"/>
</dbReference>
<evidence type="ECO:0000256" key="3">
    <source>
        <dbReference type="PROSITE-ProRule" id="PRU00277"/>
    </source>
</evidence>
<feature type="domain" description="PPIase FKBP-type" evidence="5">
    <location>
        <begin position="92"/>
        <end position="179"/>
    </location>
</feature>
<dbReference type="PROSITE" id="PS50059">
    <property type="entry name" value="FKBP_PPIASE"/>
    <property type="match status" value="1"/>
</dbReference>
<dbReference type="EC" id="5.2.1.8" evidence="4"/>
<keyword evidence="3 4" id="KW-0413">Isomerase</keyword>
<dbReference type="Gene3D" id="3.10.50.40">
    <property type="match status" value="1"/>
</dbReference>
<dbReference type="AlphaFoldDB" id="A0A1G4VCV4"/>
<dbReference type="PROSITE" id="PS51257">
    <property type="entry name" value="PROKAR_LIPOPROTEIN"/>
    <property type="match status" value="1"/>
</dbReference>
<protein>
    <recommendedName>
        <fullName evidence="4">Peptidyl-prolyl cis-trans isomerase</fullName>
        <ecNumber evidence="4">5.2.1.8</ecNumber>
    </recommendedName>
</protein>
<proteinExistence type="inferred from homology"/>
<gene>
    <name evidence="6" type="ORF">SAMN02927925_00698</name>
</gene>
<dbReference type="Pfam" id="PF00254">
    <property type="entry name" value="FKBP_C"/>
    <property type="match status" value="1"/>
</dbReference>
<dbReference type="NCBIfam" id="TIGR03516">
    <property type="entry name" value="ppisom_GldI"/>
    <property type="match status" value="1"/>
</dbReference>
<dbReference type="GO" id="GO:0003755">
    <property type="term" value="F:peptidyl-prolyl cis-trans isomerase activity"/>
    <property type="evidence" value="ECO:0007669"/>
    <property type="project" value="UniProtKB-UniRule"/>
</dbReference>
<evidence type="ECO:0000313" key="6">
    <source>
        <dbReference type="EMBL" id="SCX04796.1"/>
    </source>
</evidence>
<dbReference type="RefSeq" id="WP_023576298.1">
    <property type="nucleotide sequence ID" value="NZ_CBCSBQ010000014.1"/>
</dbReference>
<dbReference type="InterPro" id="IPR001179">
    <property type="entry name" value="PPIase_FKBP_dom"/>
</dbReference>
<reference evidence="6 7" key="1">
    <citation type="submission" date="2016-10" db="EMBL/GenBank/DDBJ databases">
        <authorList>
            <person name="de Groot N.N."/>
        </authorList>
    </citation>
    <scope>NUCLEOTIDE SEQUENCE [LARGE SCALE GENOMIC DNA]</scope>
    <source>
        <strain evidence="6 7">CGMCC 1.3801</strain>
    </source>
</reference>
<dbReference type="Proteomes" id="UP000182124">
    <property type="component" value="Unassembled WGS sequence"/>
</dbReference>
<evidence type="ECO:0000259" key="5">
    <source>
        <dbReference type="PROSITE" id="PS50059"/>
    </source>
</evidence>
<keyword evidence="2 3" id="KW-0697">Rotamase</keyword>
<comment type="catalytic activity">
    <reaction evidence="1 3 4">
        <text>[protein]-peptidylproline (omega=180) = [protein]-peptidylproline (omega=0)</text>
        <dbReference type="Rhea" id="RHEA:16237"/>
        <dbReference type="Rhea" id="RHEA-COMP:10747"/>
        <dbReference type="Rhea" id="RHEA-COMP:10748"/>
        <dbReference type="ChEBI" id="CHEBI:83833"/>
        <dbReference type="ChEBI" id="CHEBI:83834"/>
        <dbReference type="EC" id="5.2.1.8"/>
    </reaction>
</comment>
<sequence length="186" mass="21302">MKRIHIYGVMFSGILFACCTQKQEARKPVSHTSGTFMKESIERNKKLISNEETLISEIIKKDTANDYIASPKGYWYYYDVKSTTETLTPKKGDIANFNYQVTDLEGTVIYTSDEMKTQRYVVDKQHIMMGLRDGIKLMKKGEKVTFLFPSHMAYGYHGDNEKIGTNQPIICTVTLNSFKPGEIKPE</sequence>
<evidence type="ECO:0000256" key="2">
    <source>
        <dbReference type="ARBA" id="ARBA00023110"/>
    </source>
</evidence>
<evidence type="ECO:0000256" key="1">
    <source>
        <dbReference type="ARBA" id="ARBA00000971"/>
    </source>
</evidence>
<comment type="similarity">
    <text evidence="4">Belongs to the FKBP-type PPIase family.</text>
</comment>
<dbReference type="EMBL" id="FMTY01000002">
    <property type="protein sequence ID" value="SCX04796.1"/>
    <property type="molecule type" value="Genomic_DNA"/>
</dbReference>
<organism evidence="6 7">
    <name type="scientific">Flavobacterium saliperosum</name>
    <dbReference type="NCBI Taxonomy" id="329186"/>
    <lineage>
        <taxon>Bacteria</taxon>
        <taxon>Pseudomonadati</taxon>
        <taxon>Bacteroidota</taxon>
        <taxon>Flavobacteriia</taxon>
        <taxon>Flavobacteriales</taxon>
        <taxon>Flavobacteriaceae</taxon>
        <taxon>Flavobacterium</taxon>
    </lineage>
</organism>
<dbReference type="eggNOG" id="COG0545">
    <property type="taxonomic scope" value="Bacteria"/>
</dbReference>
<evidence type="ECO:0000256" key="4">
    <source>
        <dbReference type="RuleBase" id="RU003915"/>
    </source>
</evidence>
<dbReference type="STRING" id="329186.SAMN02927925_00698"/>
<name>A0A1G4VCV4_9FLAO</name>